<dbReference type="Proteomes" id="UP000266841">
    <property type="component" value="Unassembled WGS sequence"/>
</dbReference>
<keyword evidence="3" id="KW-0472">Membrane</keyword>
<evidence type="ECO:0000313" key="5">
    <source>
        <dbReference type="Proteomes" id="UP000266841"/>
    </source>
</evidence>
<keyword evidence="3" id="KW-0812">Transmembrane</keyword>
<name>K0SYN5_THAOC</name>
<feature type="transmembrane region" description="Helical" evidence="3">
    <location>
        <begin position="55"/>
        <end position="72"/>
    </location>
</feature>
<evidence type="ECO:0000256" key="1">
    <source>
        <dbReference type="ARBA" id="ARBA00022729"/>
    </source>
</evidence>
<feature type="compositionally biased region" description="Basic and acidic residues" evidence="2">
    <location>
        <begin position="1"/>
        <end position="47"/>
    </location>
</feature>
<accession>K0SYN5</accession>
<evidence type="ECO:0000256" key="2">
    <source>
        <dbReference type="SAM" id="MobiDB-lite"/>
    </source>
</evidence>
<dbReference type="InterPro" id="IPR028994">
    <property type="entry name" value="Integrin_alpha_N"/>
</dbReference>
<sequence length="491" mass="54135">GRAELERRAEELRRREEEGAERERRERERREEEEERRKAARGREGSWPRRNKGKCAGLLLLVVAVAAIAGYLNPATRGDSDGDAGAVWEAGDPPLPVLVDRTCEYELSETFDVSVDPNGENNYMRGGNSNLDGNDAVIVSYDKEPGVGAVWAVSKHRGEWKQTAIQAEEPSYFFGWSSAVRGGTIMLGMPAHQGHTRYHPDNPRTFWWASGRGLVVVLEKNYTTGSWSEKTVIYPSVADNDAHFGVSIDISEDGRNAAVGAWHDNGGRGSVFVFQKIAGTWTETQKITVTTSRPTASDFLHGNFGHSVVLRGDILGVRAPYDFLDGAKGVVYLYRRNDDGQFREVQRISAPEPKSNVGNHGSKLVLMDDFVLVGSHMERKVNVYARTSGGEYLKAAELRASDATDGSNFGFSLHGDGNAVVIGDPYDLNDEETGFIYLFVFEGGAWKEKTKFLRGGTISGDSLMVFPKAFEMNRGRYGGPVEMYDLVCLGG</sequence>
<dbReference type="Gene3D" id="2.130.10.130">
    <property type="entry name" value="Integrin alpha, N-terminal"/>
    <property type="match status" value="2"/>
</dbReference>
<dbReference type="Pfam" id="PF14312">
    <property type="entry name" value="FG-GAP_2"/>
    <property type="match status" value="2"/>
</dbReference>
<dbReference type="PANTHER" id="PTHR36220:SF1">
    <property type="entry name" value="GAMMA TUBULIN COMPLEX COMPONENT C-TERMINAL DOMAIN-CONTAINING PROTEIN"/>
    <property type="match status" value="1"/>
</dbReference>
<keyword evidence="1" id="KW-0732">Signal</keyword>
<dbReference type="EMBL" id="AGNL01018308">
    <property type="protein sequence ID" value="EJK63337.1"/>
    <property type="molecule type" value="Genomic_DNA"/>
</dbReference>
<gene>
    <name evidence="4" type="ORF">THAOC_16009</name>
</gene>
<evidence type="ECO:0000256" key="3">
    <source>
        <dbReference type="SAM" id="Phobius"/>
    </source>
</evidence>
<evidence type="ECO:0000313" key="4">
    <source>
        <dbReference type="EMBL" id="EJK63337.1"/>
    </source>
</evidence>
<dbReference type="AlphaFoldDB" id="K0SYN5"/>
<organism evidence="4 5">
    <name type="scientific">Thalassiosira oceanica</name>
    <name type="common">Marine diatom</name>
    <dbReference type="NCBI Taxonomy" id="159749"/>
    <lineage>
        <taxon>Eukaryota</taxon>
        <taxon>Sar</taxon>
        <taxon>Stramenopiles</taxon>
        <taxon>Ochrophyta</taxon>
        <taxon>Bacillariophyta</taxon>
        <taxon>Coscinodiscophyceae</taxon>
        <taxon>Thalassiosirophycidae</taxon>
        <taxon>Thalassiosirales</taxon>
        <taxon>Thalassiosiraceae</taxon>
        <taxon>Thalassiosira</taxon>
    </lineage>
</organism>
<dbReference type="OrthoDB" id="188207at2759"/>
<dbReference type="SUPFAM" id="SSF69318">
    <property type="entry name" value="Integrin alpha N-terminal domain"/>
    <property type="match status" value="1"/>
</dbReference>
<comment type="caution">
    <text evidence="4">The sequence shown here is derived from an EMBL/GenBank/DDBJ whole genome shotgun (WGS) entry which is preliminary data.</text>
</comment>
<reference evidence="4 5" key="1">
    <citation type="journal article" date="2012" name="Genome Biol.">
        <title>Genome and low-iron response of an oceanic diatom adapted to chronic iron limitation.</title>
        <authorList>
            <person name="Lommer M."/>
            <person name="Specht M."/>
            <person name="Roy A.S."/>
            <person name="Kraemer L."/>
            <person name="Andreson R."/>
            <person name="Gutowska M.A."/>
            <person name="Wolf J."/>
            <person name="Bergner S.V."/>
            <person name="Schilhabel M.B."/>
            <person name="Klostermeier U.C."/>
            <person name="Beiko R.G."/>
            <person name="Rosenstiel P."/>
            <person name="Hippler M."/>
            <person name="Laroche J."/>
        </authorList>
    </citation>
    <scope>NUCLEOTIDE SEQUENCE [LARGE SCALE GENOMIC DNA]</scope>
    <source>
        <strain evidence="4 5">CCMP1005</strain>
    </source>
</reference>
<feature type="region of interest" description="Disordered" evidence="2">
    <location>
        <begin position="1"/>
        <end position="49"/>
    </location>
</feature>
<keyword evidence="5" id="KW-1185">Reference proteome</keyword>
<dbReference type="PANTHER" id="PTHR36220">
    <property type="entry name" value="UNNAMED PRODUCT"/>
    <property type="match status" value="1"/>
</dbReference>
<proteinExistence type="predicted"/>
<dbReference type="OMA" id="DRTCEYE"/>
<feature type="non-terminal residue" evidence="4">
    <location>
        <position position="1"/>
    </location>
</feature>
<dbReference type="InterPro" id="IPR013517">
    <property type="entry name" value="FG-GAP"/>
</dbReference>
<keyword evidence="3" id="KW-1133">Transmembrane helix</keyword>
<protein>
    <submittedName>
        <fullName evidence="4">Uncharacterized protein</fullName>
    </submittedName>
</protein>